<proteinExistence type="predicted"/>
<organism evidence="2">
    <name type="scientific">Tolypothrix bouteillei VB521301</name>
    <dbReference type="NCBI Taxonomy" id="1479485"/>
    <lineage>
        <taxon>Bacteria</taxon>
        <taxon>Bacillati</taxon>
        <taxon>Cyanobacteriota</taxon>
        <taxon>Cyanophyceae</taxon>
        <taxon>Nostocales</taxon>
        <taxon>Tolypothrichaceae</taxon>
        <taxon>Tolypothrix</taxon>
    </lineage>
</organism>
<dbReference type="RefSeq" id="WP_038083790.1">
    <property type="nucleotide sequence ID" value="NZ_JHEG04000001.1"/>
</dbReference>
<dbReference type="OrthoDB" id="470174at2"/>
<accession>A0A0C1N8P5</accession>
<dbReference type="EMBL" id="JHEG02000048">
    <property type="protein sequence ID" value="KIE11002.1"/>
    <property type="molecule type" value="Genomic_DNA"/>
</dbReference>
<reference evidence="1" key="2">
    <citation type="submission" date="2019-11" db="EMBL/GenBank/DDBJ databases">
        <title>Improved Assembly of Tolypothrix boutellei genome.</title>
        <authorList>
            <person name="Sarangi A.N."/>
            <person name="Mukherjee M."/>
            <person name="Ghosh S."/>
            <person name="Singh D."/>
            <person name="Das A."/>
            <person name="Kant S."/>
            <person name="Prusty A."/>
            <person name="Tripathy S."/>
        </authorList>
    </citation>
    <scope>NUCLEOTIDE SEQUENCE</scope>
    <source>
        <strain evidence="1">VB521301</strain>
    </source>
</reference>
<dbReference type="Proteomes" id="UP000029738">
    <property type="component" value="Unassembled WGS sequence"/>
</dbReference>
<dbReference type="EMBL" id="JHEG04000001">
    <property type="protein sequence ID" value="KAF3887048.1"/>
    <property type="molecule type" value="Genomic_DNA"/>
</dbReference>
<reference evidence="2" key="1">
    <citation type="journal article" date="2015" name="Genome Announc.">
        <title>Draft Genome Sequence of Tolypothrix boutellei Strain VB521301.</title>
        <authorList>
            <person name="Chandrababunaidu M.M."/>
            <person name="Singh D."/>
            <person name="Sen D."/>
            <person name="Bhan S."/>
            <person name="Das S."/>
            <person name="Gupta A."/>
            <person name="Adhikary S.P."/>
            <person name="Tripathy S."/>
        </authorList>
    </citation>
    <scope>NUCLEOTIDE SEQUENCE</scope>
    <source>
        <strain evidence="2">VB521301</strain>
    </source>
</reference>
<comment type="caution">
    <text evidence="2">The sequence shown here is derived from an EMBL/GenBank/DDBJ whole genome shotgun (WGS) entry which is preliminary data.</text>
</comment>
<dbReference type="AlphaFoldDB" id="A0A0C1N8P5"/>
<evidence type="ECO:0000313" key="2">
    <source>
        <dbReference type="EMBL" id="KIE11002.1"/>
    </source>
</evidence>
<name>A0A0C1N8P5_9CYAN</name>
<evidence type="ECO:0000313" key="3">
    <source>
        <dbReference type="Proteomes" id="UP000029738"/>
    </source>
</evidence>
<evidence type="ECO:0000313" key="1">
    <source>
        <dbReference type="EMBL" id="KAF3887048.1"/>
    </source>
</evidence>
<keyword evidence="3" id="KW-1185">Reference proteome</keyword>
<protein>
    <submittedName>
        <fullName evidence="2">Uncharacterized protein</fullName>
    </submittedName>
</protein>
<sequence length="245" mass="26937">MLRLYHVLFGALVVSVLTPLGLIQAFSKFSANRKLQQPTVVQATAANSQATQSNIWKTILGKTSAPSGWSVSPCEGTAPLLCVSSQEKVLGTVEMGVYTLDKLPNFQKMLVQAGLPANSKIDYQDPKNQNQVTSALKLWTSERYSILAKDRNKEYGNKITFSSQPPQTVQVGQLKGVYYGFAGLKKQGGSHEEHRGYVAFDGKALYVMTTAFDTASTTGKFDKLENFRNFEPHMPVIVQGLKLPK</sequence>
<gene>
    <name evidence="2" type="ORF">DA73_0221490</name>
    <name evidence="1" type="ORF">DA73_0400017310</name>
</gene>